<feature type="region of interest" description="Disordered" evidence="1">
    <location>
        <begin position="24"/>
        <end position="58"/>
    </location>
</feature>
<dbReference type="Proteomes" id="UP000005113">
    <property type="component" value="Unassembled WGS sequence"/>
</dbReference>
<dbReference type="HOGENOM" id="CLU_1804853_0_0_10"/>
<proteinExistence type="predicted"/>
<protein>
    <recommendedName>
        <fullName evidence="5">Lipoprotein</fullName>
    </recommendedName>
</protein>
<evidence type="ECO:0000256" key="2">
    <source>
        <dbReference type="SAM" id="SignalP"/>
    </source>
</evidence>
<organism evidence="3 4">
    <name type="scientific">Saprospira grandis DSM 2844</name>
    <dbReference type="NCBI Taxonomy" id="694433"/>
    <lineage>
        <taxon>Bacteria</taxon>
        <taxon>Pseudomonadati</taxon>
        <taxon>Bacteroidota</taxon>
        <taxon>Saprospiria</taxon>
        <taxon>Saprospirales</taxon>
        <taxon>Saprospiraceae</taxon>
        <taxon>Saprospira</taxon>
    </lineage>
</organism>
<evidence type="ECO:0008006" key="5">
    <source>
        <dbReference type="Google" id="ProtNLM"/>
    </source>
</evidence>
<name>J1I586_9BACT</name>
<evidence type="ECO:0000256" key="1">
    <source>
        <dbReference type="SAM" id="MobiDB-lite"/>
    </source>
</evidence>
<dbReference type="EMBL" id="JH719942">
    <property type="protein sequence ID" value="EJF53930.1"/>
    <property type="molecule type" value="Genomic_DNA"/>
</dbReference>
<reference evidence="4" key="1">
    <citation type="journal article" date="2012" name="Stand. Genomic Sci.">
        <title>Permanent draft genome sequence of the gliding predator Saprospira grandis strain Sa g1 (= HR1).</title>
        <authorList>
            <person name="Mavromatis K."/>
            <person name="Chertkov O."/>
            <person name="Lapidus A."/>
            <person name="Nolan M."/>
            <person name="Lucas S."/>
            <person name="Tice H."/>
            <person name="Del Rio T.G."/>
            <person name="Cheng J.F."/>
            <person name="Han C."/>
            <person name="Tapia R."/>
            <person name="Bruce D."/>
            <person name="Goodwin L.A."/>
            <person name="Pitluck S."/>
            <person name="Huntemann M."/>
            <person name="Liolios K."/>
            <person name="Pagani I."/>
            <person name="Ivanova N."/>
            <person name="Mikhailova N."/>
            <person name="Pati A."/>
            <person name="Chen A."/>
            <person name="Palaniappan K."/>
            <person name="Land M."/>
            <person name="Brambilla E.M."/>
            <person name="Rohde M."/>
            <person name="Spring S."/>
            <person name="Goker M."/>
            <person name="Detter J.C."/>
            <person name="Bristow J."/>
            <person name="Eisen J.A."/>
            <person name="Markowitz V."/>
            <person name="Hugenholtz P."/>
            <person name="Kyrpides N.C."/>
            <person name="Klenk H.P."/>
            <person name="Woyke T."/>
        </authorList>
    </citation>
    <scope>NUCLEOTIDE SEQUENCE [LARGE SCALE GENOMIC DNA]</scope>
    <source>
        <strain evidence="4">DSM 2844</strain>
    </source>
</reference>
<dbReference type="AlphaFoldDB" id="J1I586"/>
<gene>
    <name evidence="3" type="ORF">SapgrDRAFT_2256</name>
</gene>
<evidence type="ECO:0000313" key="4">
    <source>
        <dbReference type="Proteomes" id="UP000005113"/>
    </source>
</evidence>
<dbReference type="PROSITE" id="PS51257">
    <property type="entry name" value="PROKAR_LIPOPROTEIN"/>
    <property type="match status" value="1"/>
</dbReference>
<sequence>MKMKKSILSLALFALLFTACTSGNNKPAIEENPQSSSTTAQETTPEETTPETSSEAKQTGEFQFVTFELLSDAAVYIFKNTEGETLEFFGNEDPNYKFAQEVPESQANMDNQGWDGNPELKGKWFKIQYQQKMAVAGNIDMPKEMANVILSAELIER</sequence>
<keyword evidence="2" id="KW-0732">Signal</keyword>
<feature type="compositionally biased region" description="Low complexity" evidence="1">
    <location>
        <begin position="34"/>
        <end position="43"/>
    </location>
</feature>
<feature type="chain" id="PRO_5003743777" description="Lipoprotein" evidence="2">
    <location>
        <begin position="24"/>
        <end position="157"/>
    </location>
</feature>
<accession>J1I586</accession>
<evidence type="ECO:0000313" key="3">
    <source>
        <dbReference type="EMBL" id="EJF53930.1"/>
    </source>
</evidence>
<feature type="signal peptide" evidence="2">
    <location>
        <begin position="1"/>
        <end position="23"/>
    </location>
</feature>